<sequence>MIMLGDETWIRLFPGRFTRQDGVSSFYVKDSVEVDFNVSRHLEAELAASDWDLLILHYLGVDHIGHIGGRNSALMAPKLKEMDDVIRMICMHAVMRQNDVDKRTLLVVVSDHGMTDRGNHGGSSDEETDCLALFVGLQVKPADTKMVGYRTINQVDIGTTLSLLFGLPIPKNSVGVLIQEVFDQMTDEQRLRAMELNSWQLLWLLQAHLPGFLCENSYYIDLSDAQSLGINKSIGSVKERLHQLFLKAMNLHNSWKFLKGSNFVSKDTDQLNLTVEAYHGFLSAASEWLSHAATDEPVIMMLSGVFMMAFSCVLLLGLLLMLFKENRQKQHPYQMKFFRYSWNIDEIFVLLGILVHVFSLGSSSFVEEEQYTWHFLTSTLYMIFLFMRVQSFVGRQTSKASKTMGEQNHDSQKPARLSLTSNSKVIGRISFMWIDGRECISICAVLTVLICMRVLKSWHQGGVNWTHLADISKLLEEAGTFRIKSFRIASLVLVISLSCLTLCLSRSGKCYLGMLIVSQSISALLVFLHIMDYQTHLLTPSSYNLNLFFLLYGSLSVFLLLALASPWFLPSHRLTRSCETKINMPTTEMQMESLLRDIRNSTYIIGVTYTTSWCLLQLLLQQPTNAFPVLLLFLQILASMIYFSSEVSKHKPWVEVAALYFMGMTGHFGLGNSNSLATIDVAGAFKGIFGQSTLLAGIMMFIITYASPLLHLFGMVLWISMKAMIHPLVQQASDLSCILRKMLDLPCLLLLVLNSVSLTGFSIILLIMRNHLFIWSVFSPKYMYVCTSTLCVYIGLLLVVATMFYICTILSYRARNNQTRVICTGNFSG</sequence>
<keyword evidence="3" id="KW-0808">Transferase</keyword>
<feature type="transmembrane region" description="Helical" evidence="1">
    <location>
        <begin position="782"/>
        <end position="810"/>
    </location>
</feature>
<accession>A0A1D1XEH9</accession>
<dbReference type="GO" id="GO:0051267">
    <property type="term" value="F:CP2 mannose-ethanolamine phosphotransferase activity"/>
    <property type="evidence" value="ECO:0007669"/>
    <property type="project" value="TreeGrafter"/>
</dbReference>
<feature type="domain" description="GPI ethanolamine phosphate transferase 2 C-terminal" evidence="2">
    <location>
        <begin position="439"/>
        <end position="805"/>
    </location>
</feature>
<dbReference type="Pfam" id="PF01663">
    <property type="entry name" value="Phosphodiest"/>
    <property type="match status" value="1"/>
</dbReference>
<keyword evidence="1" id="KW-0472">Membrane</keyword>
<evidence type="ECO:0000256" key="1">
    <source>
        <dbReference type="SAM" id="Phobius"/>
    </source>
</evidence>
<feature type="transmembrane region" description="Helical" evidence="1">
    <location>
        <begin position="601"/>
        <end position="620"/>
    </location>
</feature>
<organism evidence="3">
    <name type="scientific">Anthurium amnicola</name>
    <dbReference type="NCBI Taxonomy" id="1678845"/>
    <lineage>
        <taxon>Eukaryota</taxon>
        <taxon>Viridiplantae</taxon>
        <taxon>Streptophyta</taxon>
        <taxon>Embryophyta</taxon>
        <taxon>Tracheophyta</taxon>
        <taxon>Spermatophyta</taxon>
        <taxon>Magnoliopsida</taxon>
        <taxon>Liliopsida</taxon>
        <taxon>Araceae</taxon>
        <taxon>Pothoideae</taxon>
        <taxon>Potheae</taxon>
        <taxon>Anthurium</taxon>
    </lineage>
</organism>
<evidence type="ECO:0000259" key="2">
    <source>
        <dbReference type="Pfam" id="PF19316"/>
    </source>
</evidence>
<feature type="transmembrane region" description="Helical" evidence="1">
    <location>
        <begin position="742"/>
        <end position="767"/>
    </location>
</feature>
<dbReference type="SUPFAM" id="SSF53649">
    <property type="entry name" value="Alkaline phosphatase-like"/>
    <property type="match status" value="1"/>
</dbReference>
<keyword evidence="1" id="KW-1133">Transmembrane helix</keyword>
<dbReference type="InterPro" id="IPR039527">
    <property type="entry name" value="PIGG/GPI7"/>
</dbReference>
<gene>
    <name evidence="3" type="primary">LAS21_2</name>
    <name evidence="3" type="ORF">g.92466</name>
</gene>
<feature type="transmembrane region" description="Helical" evidence="1">
    <location>
        <begin position="298"/>
        <end position="323"/>
    </location>
</feature>
<feature type="transmembrane region" description="Helical" evidence="1">
    <location>
        <begin position="694"/>
        <end position="721"/>
    </location>
</feature>
<dbReference type="Pfam" id="PF19316">
    <property type="entry name" value="PIGO_PIGG"/>
    <property type="match status" value="1"/>
</dbReference>
<dbReference type="GO" id="GO:0005789">
    <property type="term" value="C:endoplasmic reticulum membrane"/>
    <property type="evidence" value="ECO:0007669"/>
    <property type="project" value="TreeGrafter"/>
</dbReference>
<dbReference type="PANTHER" id="PTHR23072:SF0">
    <property type="entry name" value="GPI ETHANOLAMINE PHOSPHATE TRANSFERASE 2"/>
    <property type="match status" value="1"/>
</dbReference>
<feature type="transmembrane region" description="Helical" evidence="1">
    <location>
        <begin position="371"/>
        <end position="389"/>
    </location>
</feature>
<dbReference type="EMBL" id="GDJX01027128">
    <property type="protein sequence ID" value="JAT40808.1"/>
    <property type="molecule type" value="Transcribed_RNA"/>
</dbReference>
<dbReference type="FunFam" id="3.40.720.10:FF:000078">
    <property type="entry name" value="GPI ethanolamine phosphate transferase 2 isoform X4"/>
    <property type="match status" value="1"/>
</dbReference>
<dbReference type="InterPro" id="IPR045687">
    <property type="entry name" value="PIGG/GPI7_C"/>
</dbReference>
<protein>
    <submittedName>
        <fullName evidence="3">GPI ethanolamine phosphate transferase 2</fullName>
    </submittedName>
</protein>
<dbReference type="Gene3D" id="3.40.720.10">
    <property type="entry name" value="Alkaline Phosphatase, subunit A"/>
    <property type="match status" value="1"/>
</dbReference>
<reference evidence="3" key="1">
    <citation type="submission" date="2015-07" db="EMBL/GenBank/DDBJ databases">
        <title>Transcriptome Assembly of Anthurium amnicola.</title>
        <authorList>
            <person name="Suzuki J."/>
        </authorList>
    </citation>
    <scope>NUCLEOTIDE SEQUENCE</scope>
</reference>
<feature type="transmembrane region" description="Helical" evidence="1">
    <location>
        <begin position="344"/>
        <end position="365"/>
    </location>
</feature>
<feature type="transmembrane region" description="Helical" evidence="1">
    <location>
        <begin position="626"/>
        <end position="644"/>
    </location>
</feature>
<feature type="transmembrane region" description="Helical" evidence="1">
    <location>
        <begin position="543"/>
        <end position="569"/>
    </location>
</feature>
<dbReference type="InterPro" id="IPR002591">
    <property type="entry name" value="Phosphodiest/P_Trfase"/>
</dbReference>
<dbReference type="GO" id="GO:0006506">
    <property type="term" value="P:GPI anchor biosynthetic process"/>
    <property type="evidence" value="ECO:0007669"/>
    <property type="project" value="InterPro"/>
</dbReference>
<name>A0A1D1XEH9_9ARAE</name>
<feature type="transmembrane region" description="Helical" evidence="1">
    <location>
        <begin position="656"/>
        <end position="674"/>
    </location>
</feature>
<evidence type="ECO:0000313" key="3">
    <source>
        <dbReference type="EMBL" id="JAT40808.1"/>
    </source>
</evidence>
<feature type="transmembrane region" description="Helical" evidence="1">
    <location>
        <begin position="511"/>
        <end position="531"/>
    </location>
</feature>
<dbReference type="AlphaFoldDB" id="A0A1D1XEH9"/>
<keyword evidence="1" id="KW-0812">Transmembrane</keyword>
<proteinExistence type="predicted"/>
<dbReference type="InterPro" id="IPR017850">
    <property type="entry name" value="Alkaline_phosphatase_core_sf"/>
</dbReference>
<dbReference type="PANTHER" id="PTHR23072">
    <property type="entry name" value="PHOSPHATIDYLINOSITOL GLYCAN-RELATED"/>
    <property type="match status" value="1"/>
</dbReference>